<feature type="compositionally biased region" description="Basic and acidic residues" evidence="1">
    <location>
        <begin position="52"/>
        <end position="75"/>
    </location>
</feature>
<evidence type="ECO:0000313" key="3">
    <source>
        <dbReference type="WBParaSite" id="ACRNAN_scaffold2824.g18202.t2"/>
    </source>
</evidence>
<organism evidence="2 3">
    <name type="scientific">Acrobeloides nanus</name>
    <dbReference type="NCBI Taxonomy" id="290746"/>
    <lineage>
        <taxon>Eukaryota</taxon>
        <taxon>Metazoa</taxon>
        <taxon>Ecdysozoa</taxon>
        <taxon>Nematoda</taxon>
        <taxon>Chromadorea</taxon>
        <taxon>Rhabditida</taxon>
        <taxon>Tylenchina</taxon>
        <taxon>Cephalobomorpha</taxon>
        <taxon>Cephaloboidea</taxon>
        <taxon>Cephalobidae</taxon>
        <taxon>Acrobeloides</taxon>
    </lineage>
</organism>
<evidence type="ECO:0000256" key="1">
    <source>
        <dbReference type="SAM" id="MobiDB-lite"/>
    </source>
</evidence>
<dbReference type="Proteomes" id="UP000887540">
    <property type="component" value="Unplaced"/>
</dbReference>
<accession>A0A914DIS3</accession>
<evidence type="ECO:0000313" key="2">
    <source>
        <dbReference type="Proteomes" id="UP000887540"/>
    </source>
</evidence>
<dbReference type="AlphaFoldDB" id="A0A914DIS3"/>
<proteinExistence type="predicted"/>
<sequence length="299" mass="33888">MYGRSWVTLRHIRKSSGPQSSKQPKKSPAKRPQSLPAEQKKDVPAATSSKVVDSHKKEDSHKQEEETNLDDDKIVHLQATAEQKSDLEKNDEQSEFEPPPRKAMDFSTIVLQATRRSSLAPHGRRLSVAIEEDETSDRLSPTPSSAYSFSPHRRRVVNVSDHKTCAIGRTGGGGGVYGQNDDVHWPLLLQNSTPPVPPKFHQSRNVQQHEAQRQIQATRRPRPQLGNLPPWMIPMAPALLPSPIQPRKLDDRDEKDFFEKELPHPEDALRDAIRMAALPVVGGYQKFFMFLKILTLYYF</sequence>
<name>A0A914DIS3_9BILA</name>
<reference evidence="3" key="1">
    <citation type="submission" date="2022-11" db="UniProtKB">
        <authorList>
            <consortium name="WormBaseParasite"/>
        </authorList>
    </citation>
    <scope>IDENTIFICATION</scope>
</reference>
<feature type="compositionally biased region" description="Basic and acidic residues" evidence="1">
    <location>
        <begin position="83"/>
        <end position="103"/>
    </location>
</feature>
<feature type="region of interest" description="Disordered" evidence="1">
    <location>
        <begin position="129"/>
        <end position="149"/>
    </location>
</feature>
<keyword evidence="2" id="KW-1185">Reference proteome</keyword>
<dbReference type="WBParaSite" id="ACRNAN_scaffold2824.g18202.t2">
    <property type="protein sequence ID" value="ACRNAN_scaffold2824.g18202.t2"/>
    <property type="gene ID" value="ACRNAN_scaffold2824.g18202"/>
</dbReference>
<protein>
    <submittedName>
        <fullName evidence="3">Uncharacterized protein</fullName>
    </submittedName>
</protein>
<feature type="region of interest" description="Disordered" evidence="1">
    <location>
        <begin position="1"/>
        <end position="103"/>
    </location>
</feature>
<feature type="compositionally biased region" description="Polar residues" evidence="1">
    <location>
        <begin position="138"/>
        <end position="148"/>
    </location>
</feature>